<accession>A0A7S1UU47</accession>
<name>A0A7S1UU47_9STRA</name>
<dbReference type="InterPro" id="IPR038781">
    <property type="entry name" value="C365.16-ike"/>
</dbReference>
<gene>
    <name evidence="1" type="ORF">GOCE00092_LOCUS7615</name>
</gene>
<dbReference type="AlphaFoldDB" id="A0A7S1UU47"/>
<sequence length="320" mass="35545">MPHHLADASFTAHEFLEGPYARVPKEIGCAFTASLLVSPLVSIIDKAIVQEITGVGSLMKSMGVACKEMVVKPKIFFNGLSFKMTFLVYFGTYAVANLSEAALDYYQTRDEGTRKFYKVGSASAANIGLLAWRDSVFARAFAAPGGKPPSTTPMRTIALFAARDSATMAATFYFAPKCADYLVTEHDWDPELSEVSTALAVPVLSQFLTAPIHIHALDYYNRPVASMADRMSRISKELYAVCFARGLRVLPAFGIGSYSNNKFRELTIRQPNEELLLKTKITRRITQLQGVVKRRYTEKVVKVNRTMTEKVKKAKERGEI</sequence>
<protein>
    <submittedName>
        <fullName evidence="1">Uncharacterized protein</fullName>
    </submittedName>
</protein>
<dbReference type="EMBL" id="HBGK01014801">
    <property type="protein sequence ID" value="CAD9278706.1"/>
    <property type="molecule type" value="Transcribed_RNA"/>
</dbReference>
<evidence type="ECO:0000313" key="1">
    <source>
        <dbReference type="EMBL" id="CAD9278706.1"/>
    </source>
</evidence>
<organism evidence="1">
    <name type="scientific">Grammatophora oceanica</name>
    <dbReference type="NCBI Taxonomy" id="210454"/>
    <lineage>
        <taxon>Eukaryota</taxon>
        <taxon>Sar</taxon>
        <taxon>Stramenopiles</taxon>
        <taxon>Ochrophyta</taxon>
        <taxon>Bacillariophyta</taxon>
        <taxon>Fragilariophyceae</taxon>
        <taxon>Fragilariophycidae</taxon>
        <taxon>Rhabdonematales</taxon>
        <taxon>Grammatophoraceae</taxon>
        <taxon>Grammatophora</taxon>
    </lineage>
</organism>
<dbReference type="PANTHER" id="PTHR37845">
    <property type="entry name" value="SEQUENCE ORPHAN"/>
    <property type="match status" value="1"/>
</dbReference>
<reference evidence="1" key="1">
    <citation type="submission" date="2021-01" db="EMBL/GenBank/DDBJ databases">
        <authorList>
            <person name="Corre E."/>
            <person name="Pelletier E."/>
            <person name="Niang G."/>
            <person name="Scheremetjew M."/>
            <person name="Finn R."/>
            <person name="Kale V."/>
            <person name="Holt S."/>
            <person name="Cochrane G."/>
            <person name="Meng A."/>
            <person name="Brown T."/>
            <person name="Cohen L."/>
        </authorList>
    </citation>
    <scope>NUCLEOTIDE SEQUENCE</scope>
    <source>
        <strain evidence="1">CCMP 410</strain>
    </source>
</reference>
<dbReference type="GO" id="GO:0005739">
    <property type="term" value="C:mitochondrion"/>
    <property type="evidence" value="ECO:0007669"/>
    <property type="project" value="TreeGrafter"/>
</dbReference>
<dbReference type="PANTHER" id="PTHR37845:SF1">
    <property type="entry name" value="SEQUENCE ORPHAN"/>
    <property type="match status" value="1"/>
</dbReference>
<proteinExistence type="predicted"/>